<organism evidence="2 3">
    <name type="scientific">Marinigracilibium pacificum</name>
    <dbReference type="NCBI Taxonomy" id="2729599"/>
    <lineage>
        <taxon>Bacteria</taxon>
        <taxon>Pseudomonadati</taxon>
        <taxon>Bacteroidota</taxon>
        <taxon>Cytophagia</taxon>
        <taxon>Cytophagales</taxon>
        <taxon>Flammeovirgaceae</taxon>
        <taxon>Marinigracilibium</taxon>
    </lineage>
</organism>
<feature type="transmembrane region" description="Helical" evidence="1">
    <location>
        <begin position="171"/>
        <end position="192"/>
    </location>
</feature>
<dbReference type="SUPFAM" id="SSF53335">
    <property type="entry name" value="S-adenosyl-L-methionine-dependent methyltransferases"/>
    <property type="match status" value="1"/>
</dbReference>
<keyword evidence="1" id="KW-1133">Transmembrane helix</keyword>
<evidence type="ECO:0000313" key="2">
    <source>
        <dbReference type="EMBL" id="NMM47104.1"/>
    </source>
</evidence>
<evidence type="ECO:0008006" key="4">
    <source>
        <dbReference type="Google" id="ProtNLM"/>
    </source>
</evidence>
<feature type="transmembrane region" description="Helical" evidence="1">
    <location>
        <begin position="198"/>
        <end position="219"/>
    </location>
</feature>
<proteinExistence type="predicted"/>
<keyword evidence="1" id="KW-0472">Membrane</keyword>
<protein>
    <recommendedName>
        <fullName evidence="4">Methyltransferase family protein</fullName>
    </recommendedName>
</protein>
<dbReference type="Gene3D" id="3.40.50.150">
    <property type="entry name" value="Vaccinia Virus protein VP39"/>
    <property type="match status" value="1"/>
</dbReference>
<evidence type="ECO:0000256" key="1">
    <source>
        <dbReference type="SAM" id="Phobius"/>
    </source>
</evidence>
<dbReference type="RefSeq" id="WP_169677717.1">
    <property type="nucleotide sequence ID" value="NZ_JABBNU010000001.1"/>
</dbReference>
<dbReference type="InterPro" id="IPR029063">
    <property type="entry name" value="SAM-dependent_MTases_sf"/>
</dbReference>
<sequence>MRIQGIEIEDLKGYPGILRSLQTDYLRFISSLFGVYKPGINLASKIIQEKNIVKVYDIGSGGGGAIPNLIEDLKSKNIKIPEITLTDLYPNQNAAKIIEESSEGKAHYDLRSLNALDVIKEISNDQSTLVTVFNMFHHLDEPAAQKFLAVAKEKELNLLIVEPLDKSVFQILINILVTLILSPILNLFILPVRLSRFIFSYLIPIVPVVTCFDGIFSVLRLYSVSHLNQITPKGNNYLWEAGKLKFTFGKTIYLKGEPL</sequence>
<comment type="caution">
    <text evidence="2">The sequence shown here is derived from an EMBL/GenBank/DDBJ whole genome shotgun (WGS) entry which is preliminary data.</text>
</comment>
<keyword evidence="1" id="KW-0812">Transmembrane</keyword>
<dbReference type="EMBL" id="JABBNU010000001">
    <property type="protein sequence ID" value="NMM47104.1"/>
    <property type="molecule type" value="Genomic_DNA"/>
</dbReference>
<name>A0A848IXY3_9BACT</name>
<accession>A0A848IXY3</accession>
<keyword evidence="3" id="KW-1185">Reference proteome</keyword>
<gene>
    <name evidence="2" type="ORF">HH304_01740</name>
</gene>
<evidence type="ECO:0000313" key="3">
    <source>
        <dbReference type="Proteomes" id="UP000559010"/>
    </source>
</evidence>
<dbReference type="Proteomes" id="UP000559010">
    <property type="component" value="Unassembled WGS sequence"/>
</dbReference>
<reference evidence="2 3" key="1">
    <citation type="submission" date="2020-04" db="EMBL/GenBank/DDBJ databases">
        <title>Flammeovirgaceae bacterium KN852 isolated from deep sea.</title>
        <authorList>
            <person name="Zhang D.-C."/>
        </authorList>
    </citation>
    <scope>NUCLEOTIDE SEQUENCE [LARGE SCALE GENOMIC DNA]</scope>
    <source>
        <strain evidence="2 3">KN852</strain>
    </source>
</reference>
<dbReference type="AlphaFoldDB" id="A0A848IXY3"/>